<name>A0A6C0HYJ9_9ZZZZ</name>
<proteinExistence type="predicted"/>
<evidence type="ECO:0000313" key="1">
    <source>
        <dbReference type="EMBL" id="QHT85609.1"/>
    </source>
</evidence>
<accession>A0A6C0HYJ9</accession>
<protein>
    <submittedName>
        <fullName evidence="1">Uncharacterized protein</fullName>
    </submittedName>
</protein>
<sequence length="136" mass="16473">MPKFNILYLVEKYNDGKTDNRIIILYDSNEEKYYYYGTRNPVSCEKDEDDNDKYIEYSGKYSEHNIISFLKYSNDLFRNTIDTELHSIEIEEDEYDEVTFAKLFKKMNNYTEIFAYENVNETEQSITEKIRLVRIE</sequence>
<dbReference type="AlphaFoldDB" id="A0A6C0HYJ9"/>
<dbReference type="EMBL" id="MN740043">
    <property type="protein sequence ID" value="QHT85609.1"/>
    <property type="molecule type" value="Genomic_DNA"/>
</dbReference>
<reference evidence="1" key="1">
    <citation type="journal article" date="2020" name="Nature">
        <title>Giant virus diversity and host interactions through global metagenomics.</title>
        <authorList>
            <person name="Schulz F."/>
            <person name="Roux S."/>
            <person name="Paez-Espino D."/>
            <person name="Jungbluth S."/>
            <person name="Walsh D.A."/>
            <person name="Denef V.J."/>
            <person name="McMahon K.D."/>
            <person name="Konstantinidis K.T."/>
            <person name="Eloe-Fadrosh E.A."/>
            <person name="Kyrpides N.C."/>
            <person name="Woyke T."/>
        </authorList>
    </citation>
    <scope>NUCLEOTIDE SEQUENCE</scope>
    <source>
        <strain evidence="1">GVMAG-M-3300023184-182</strain>
    </source>
</reference>
<organism evidence="1">
    <name type="scientific">viral metagenome</name>
    <dbReference type="NCBI Taxonomy" id="1070528"/>
    <lineage>
        <taxon>unclassified sequences</taxon>
        <taxon>metagenomes</taxon>
        <taxon>organismal metagenomes</taxon>
    </lineage>
</organism>